<dbReference type="Pfam" id="PF03816">
    <property type="entry name" value="LytR_cpsA_psr"/>
    <property type="match status" value="1"/>
</dbReference>
<evidence type="ECO:0000256" key="1">
    <source>
        <dbReference type="ARBA" id="ARBA00006068"/>
    </source>
</evidence>
<accession>A0A5D0NBM2</accession>
<feature type="transmembrane region" description="Helical" evidence="3">
    <location>
        <begin position="57"/>
        <end position="76"/>
    </location>
</feature>
<evidence type="ECO:0000313" key="5">
    <source>
        <dbReference type="EMBL" id="TYB41717.1"/>
    </source>
</evidence>
<reference evidence="5 6" key="1">
    <citation type="submission" date="2019-08" db="EMBL/GenBank/DDBJ databases">
        <title>Actinomadura sp. nov. CYP1-5 isolated from mountain soil.</title>
        <authorList>
            <person name="Songsumanus A."/>
            <person name="Kuncharoen N."/>
            <person name="Kudo T."/>
            <person name="Yuki M."/>
            <person name="Igarashi Y."/>
            <person name="Tanasupawat S."/>
        </authorList>
    </citation>
    <scope>NUCLEOTIDE SEQUENCE [LARGE SCALE GENOMIC DNA]</scope>
    <source>
        <strain evidence="5 6">JCM 14158</strain>
    </source>
</reference>
<dbReference type="PANTHER" id="PTHR33392">
    <property type="entry name" value="POLYISOPRENYL-TEICHOIC ACID--PEPTIDOGLYCAN TEICHOIC ACID TRANSFERASE TAGU"/>
    <property type="match status" value="1"/>
</dbReference>
<evidence type="ECO:0000256" key="2">
    <source>
        <dbReference type="SAM" id="MobiDB-lite"/>
    </source>
</evidence>
<keyword evidence="3" id="KW-0812">Transmembrane</keyword>
<comment type="caution">
    <text evidence="5">The sequence shown here is derived from an EMBL/GenBank/DDBJ whole genome shotgun (WGS) entry which is preliminary data.</text>
</comment>
<gene>
    <name evidence="5" type="ORF">FXF69_32735</name>
</gene>
<evidence type="ECO:0000256" key="3">
    <source>
        <dbReference type="SAM" id="Phobius"/>
    </source>
</evidence>
<feature type="compositionally biased region" description="Gly residues" evidence="2">
    <location>
        <begin position="1"/>
        <end position="10"/>
    </location>
</feature>
<organism evidence="5 6">
    <name type="scientific">Actinomadura chibensis</name>
    <dbReference type="NCBI Taxonomy" id="392828"/>
    <lineage>
        <taxon>Bacteria</taxon>
        <taxon>Bacillati</taxon>
        <taxon>Actinomycetota</taxon>
        <taxon>Actinomycetes</taxon>
        <taxon>Streptosporangiales</taxon>
        <taxon>Thermomonosporaceae</taxon>
        <taxon>Actinomadura</taxon>
    </lineage>
</organism>
<keyword evidence="6" id="KW-1185">Reference proteome</keyword>
<feature type="domain" description="Cell envelope-related transcriptional attenuator" evidence="4">
    <location>
        <begin position="195"/>
        <end position="300"/>
    </location>
</feature>
<sequence length="420" mass="43393">MGEGGPGGGRARTPPRPARGGAGADATPRGLAEALLIAAVAPALPGLAQLRAGRIRLGSALVGGQALLLTCAALAAGRGRPLVAELSARPGWLLGLAAGSVAVAGLWAALIVHSYAVLAPAGLSPLWRLAGGTTVSVLCLLVIVPPVTLAQDGYLQRDLVTSLFAEGRDAPWAGAPRLDVLLVADADADRHGVRTGDMTVASIDTRTGGTVLLGLPRDLRRVPVWSGAGRVPFPPEGPLDAVYRYGAGHPGVLAGGGRVRDPGAELLKRTVGHILGRPVPYYAMFDMTGFRQIVDAVGGIGPARAAGGAPARMARQTCLLRALARQAGPRAVLGAFERLARILRDSVSTDLPRRPLPPLLALAAKIKDAQISGLRLAAPLVSPRRPDYPEIRRIAAETLRMPAPGSRDTPRMHILSNACT</sequence>
<protein>
    <submittedName>
        <fullName evidence="5">LytR family transcriptional regulator</fullName>
    </submittedName>
</protein>
<keyword evidence="3" id="KW-0472">Membrane</keyword>
<name>A0A5D0NBM2_9ACTN</name>
<dbReference type="Proteomes" id="UP000323380">
    <property type="component" value="Unassembled WGS sequence"/>
</dbReference>
<keyword evidence="3" id="KW-1133">Transmembrane helix</keyword>
<proteinExistence type="inferred from homology"/>
<dbReference type="Gene3D" id="3.40.630.190">
    <property type="entry name" value="LCP protein"/>
    <property type="match status" value="1"/>
</dbReference>
<feature type="transmembrane region" description="Helical" evidence="3">
    <location>
        <begin position="96"/>
        <end position="119"/>
    </location>
</feature>
<dbReference type="EMBL" id="VSFG01000009">
    <property type="protein sequence ID" value="TYB41717.1"/>
    <property type="molecule type" value="Genomic_DNA"/>
</dbReference>
<dbReference type="AlphaFoldDB" id="A0A5D0NBM2"/>
<comment type="similarity">
    <text evidence="1">Belongs to the LytR/CpsA/Psr (LCP) family.</text>
</comment>
<dbReference type="PANTHER" id="PTHR33392:SF6">
    <property type="entry name" value="POLYISOPRENYL-TEICHOIC ACID--PEPTIDOGLYCAN TEICHOIC ACID TRANSFERASE TAGU"/>
    <property type="match status" value="1"/>
</dbReference>
<dbReference type="InterPro" id="IPR004474">
    <property type="entry name" value="LytR_CpsA_psr"/>
</dbReference>
<dbReference type="RefSeq" id="WP_067885617.1">
    <property type="nucleotide sequence ID" value="NZ_VSFG01000009.1"/>
</dbReference>
<dbReference type="InterPro" id="IPR050922">
    <property type="entry name" value="LytR/CpsA/Psr_CW_biosynth"/>
</dbReference>
<evidence type="ECO:0000313" key="6">
    <source>
        <dbReference type="Proteomes" id="UP000323380"/>
    </source>
</evidence>
<feature type="transmembrane region" description="Helical" evidence="3">
    <location>
        <begin position="126"/>
        <end position="147"/>
    </location>
</feature>
<evidence type="ECO:0000259" key="4">
    <source>
        <dbReference type="Pfam" id="PF03816"/>
    </source>
</evidence>
<dbReference type="STRING" id="1220554.GCA_001552135_00886"/>
<feature type="region of interest" description="Disordered" evidence="2">
    <location>
        <begin position="1"/>
        <end position="26"/>
    </location>
</feature>
<dbReference type="Gene3D" id="3.30.420.590">
    <property type="match status" value="1"/>
</dbReference>